<name>A0ABS5K746_9BACT</name>
<dbReference type="Pfam" id="PF07804">
    <property type="entry name" value="HipA_C"/>
    <property type="match status" value="1"/>
</dbReference>
<feature type="domain" description="HipA-like C-terminal" evidence="4">
    <location>
        <begin position="161"/>
        <end position="383"/>
    </location>
</feature>
<keyword evidence="3" id="KW-0418">Kinase</keyword>
<comment type="similarity">
    <text evidence="1">Belongs to the HipA Ser/Thr kinase family.</text>
</comment>
<gene>
    <name evidence="6" type="ORF">KEM09_04875</name>
</gene>
<evidence type="ECO:0000313" key="7">
    <source>
        <dbReference type="Proteomes" id="UP000721861"/>
    </source>
</evidence>
<proteinExistence type="inferred from homology"/>
<dbReference type="PANTHER" id="PTHR37419:SF8">
    <property type="entry name" value="TOXIN YJJJ"/>
    <property type="match status" value="1"/>
</dbReference>
<dbReference type="InterPro" id="IPR012893">
    <property type="entry name" value="HipA-like_C"/>
</dbReference>
<dbReference type="Pfam" id="PF13657">
    <property type="entry name" value="Couple_hipA"/>
    <property type="match status" value="1"/>
</dbReference>
<evidence type="ECO:0000259" key="4">
    <source>
        <dbReference type="Pfam" id="PF07804"/>
    </source>
</evidence>
<keyword evidence="2" id="KW-0808">Transferase</keyword>
<feature type="domain" description="HipA N-terminal subdomain 1" evidence="5">
    <location>
        <begin position="20"/>
        <end position="118"/>
    </location>
</feature>
<sequence>MMDQISNILVSLNIEGKVYEVGELVINNQTIYFRYHLDFIRSGLNISPIRLPFNSEINTTSKEPFDGLYGVFNDSLPDGWGRLLLDRTLSSKGIDIHRLTPLDRLAYVGDKGMGSLSYRPQFEDKEYQKQLELDMVAQEMSHVLKGESTELLDELFAIGGSSGGARPKILVGYNKNSSELIHGVNDLPEGFEDWIIKFPSFSDNQEIAHIEYAYYQMALAAGIEMNECQLFHGQSGQAYFGTKRFDRIQGHRLHMHTASGIMHDNFRMSTMDYGHLMDCAFQLERHVNAYEKVLRLAAFNVFAHNRDDHSKNFAFLMNGKGQWRFAPAYDLTFSHSAYGFHSTMIAGESKNPDKEHLLKLAETFKVKKANQIIEEVREAISHWDSIAHDSGVSKRVRKQITKHLL</sequence>
<dbReference type="Proteomes" id="UP000721861">
    <property type="component" value="Unassembled WGS sequence"/>
</dbReference>
<evidence type="ECO:0000259" key="5">
    <source>
        <dbReference type="Pfam" id="PF13657"/>
    </source>
</evidence>
<dbReference type="RefSeq" id="WP_212226281.1">
    <property type="nucleotide sequence ID" value="NZ_JAGUCN010000004.1"/>
</dbReference>
<comment type="caution">
    <text evidence="6">The sequence shown here is derived from an EMBL/GenBank/DDBJ whole genome shotgun (WGS) entry which is preliminary data.</text>
</comment>
<dbReference type="EMBL" id="JAGUCN010000004">
    <property type="protein sequence ID" value="MBS2210722.1"/>
    <property type="molecule type" value="Genomic_DNA"/>
</dbReference>
<evidence type="ECO:0000256" key="1">
    <source>
        <dbReference type="ARBA" id="ARBA00010164"/>
    </source>
</evidence>
<reference evidence="6 7" key="1">
    <citation type="journal article" date="2014" name="Int. J. Syst. Evol. Microbiol.">
        <title>Carboxylicivirga gen. nov. in the family Marinilabiliaceae with two novel species, Carboxylicivirga mesophila sp. nov. and Carboxylicivirga taeanensis sp. nov., and reclassification of Cytophaga fermentans as Saccharicrinis fermentans gen. nov., comb. nov.</title>
        <authorList>
            <person name="Yang S.H."/>
            <person name="Seo H.S."/>
            <person name="Woo J.H."/>
            <person name="Oh H.M."/>
            <person name="Jang H."/>
            <person name="Lee J.H."/>
            <person name="Kim S.J."/>
            <person name="Kwon K.K."/>
        </authorList>
    </citation>
    <scope>NUCLEOTIDE SEQUENCE [LARGE SCALE GENOMIC DNA]</scope>
    <source>
        <strain evidence="6 7">JCM 18290</strain>
    </source>
</reference>
<dbReference type="InterPro" id="IPR052028">
    <property type="entry name" value="HipA_Ser/Thr_kinase"/>
</dbReference>
<dbReference type="PANTHER" id="PTHR37419">
    <property type="entry name" value="SERINE/THREONINE-PROTEIN KINASE TOXIN HIPA"/>
    <property type="match status" value="1"/>
</dbReference>
<dbReference type="Gene3D" id="1.10.1070.20">
    <property type="match status" value="1"/>
</dbReference>
<evidence type="ECO:0000256" key="2">
    <source>
        <dbReference type="ARBA" id="ARBA00022679"/>
    </source>
</evidence>
<protein>
    <submittedName>
        <fullName evidence="6">Type II toxin-antitoxin system HipA family toxin</fullName>
    </submittedName>
</protein>
<organism evidence="6 7">
    <name type="scientific">Carboxylicivirga mesophila</name>
    <dbReference type="NCBI Taxonomy" id="1166478"/>
    <lineage>
        <taxon>Bacteria</taxon>
        <taxon>Pseudomonadati</taxon>
        <taxon>Bacteroidota</taxon>
        <taxon>Bacteroidia</taxon>
        <taxon>Marinilabiliales</taxon>
        <taxon>Marinilabiliaceae</taxon>
        <taxon>Carboxylicivirga</taxon>
    </lineage>
</organism>
<evidence type="ECO:0000313" key="6">
    <source>
        <dbReference type="EMBL" id="MBS2210722.1"/>
    </source>
</evidence>
<accession>A0ABS5K746</accession>
<keyword evidence="7" id="KW-1185">Reference proteome</keyword>
<evidence type="ECO:0000256" key="3">
    <source>
        <dbReference type="ARBA" id="ARBA00022777"/>
    </source>
</evidence>
<dbReference type="InterPro" id="IPR017508">
    <property type="entry name" value="HipA_N1"/>
</dbReference>